<dbReference type="CDD" id="cd01164">
    <property type="entry name" value="FruK_PfkB_like"/>
    <property type="match status" value="1"/>
</dbReference>
<proteinExistence type="inferred from homology"/>
<dbReference type="FunFam" id="3.40.1190.20:FF:000001">
    <property type="entry name" value="Phosphofructokinase"/>
    <property type="match status" value="1"/>
</dbReference>
<dbReference type="Pfam" id="PF00294">
    <property type="entry name" value="PfkB"/>
    <property type="match status" value="1"/>
</dbReference>
<dbReference type="GO" id="GO:0005988">
    <property type="term" value="P:lactose metabolic process"/>
    <property type="evidence" value="ECO:0007669"/>
    <property type="project" value="UniProtKB-KW"/>
</dbReference>
<dbReference type="GO" id="GO:0005829">
    <property type="term" value="C:cytosol"/>
    <property type="evidence" value="ECO:0007669"/>
    <property type="project" value="TreeGrafter"/>
</dbReference>
<evidence type="ECO:0000256" key="4">
    <source>
        <dbReference type="ARBA" id="ARBA00022777"/>
    </source>
</evidence>
<keyword evidence="4" id="KW-0418">Kinase</keyword>
<evidence type="ECO:0000256" key="3">
    <source>
        <dbReference type="ARBA" id="ARBA00022741"/>
    </source>
</evidence>
<dbReference type="NCBIfam" id="TIGR03168">
    <property type="entry name" value="1-PFK"/>
    <property type="match status" value="1"/>
</dbReference>
<evidence type="ECO:0000256" key="6">
    <source>
        <dbReference type="PIRNR" id="PIRNR000535"/>
    </source>
</evidence>
<dbReference type="GO" id="GO:0009024">
    <property type="term" value="F:tagatose-6-phosphate kinase activity"/>
    <property type="evidence" value="ECO:0007669"/>
    <property type="project" value="UniProtKB-EC"/>
</dbReference>
<dbReference type="InterPro" id="IPR029056">
    <property type="entry name" value="Ribokinase-like"/>
</dbReference>
<dbReference type="PANTHER" id="PTHR46566:SF1">
    <property type="entry name" value="1-PHOSPHOFRUCTOKINASE"/>
    <property type="match status" value="1"/>
</dbReference>
<dbReference type="GO" id="GO:0016052">
    <property type="term" value="P:carbohydrate catabolic process"/>
    <property type="evidence" value="ECO:0007669"/>
    <property type="project" value="UniProtKB-ARBA"/>
</dbReference>
<dbReference type="EC" id="2.7.1.144" evidence="6"/>
<reference evidence="8" key="1">
    <citation type="submission" date="2022-07" db="EMBL/GenBank/DDBJ databases">
        <title>Enhanced cultured diversity of the mouse gut microbiota enables custom-made synthetic communities.</title>
        <authorList>
            <person name="Afrizal A."/>
        </authorList>
    </citation>
    <scope>NUCLEOTIDE SEQUENCE</scope>
    <source>
        <strain evidence="8">DSM 28593</strain>
    </source>
</reference>
<comment type="caution">
    <text evidence="8">The sequence shown here is derived from an EMBL/GenBank/DDBJ whole genome shotgun (WGS) entry which is preliminary data.</text>
</comment>
<feature type="domain" description="Carbohydrate kinase PfkB" evidence="7">
    <location>
        <begin position="10"/>
        <end position="286"/>
    </location>
</feature>
<comment type="catalytic activity">
    <reaction evidence="6">
        <text>D-tagatofuranose 6-phosphate + ATP = D-tagatofuranose 1,6-bisphosphate + ADP + H(+)</text>
        <dbReference type="Rhea" id="RHEA:12420"/>
        <dbReference type="ChEBI" id="CHEBI:15378"/>
        <dbReference type="ChEBI" id="CHEBI:30616"/>
        <dbReference type="ChEBI" id="CHEBI:58694"/>
        <dbReference type="ChEBI" id="CHEBI:58695"/>
        <dbReference type="ChEBI" id="CHEBI:456216"/>
        <dbReference type="EC" id="2.7.1.144"/>
    </reaction>
</comment>
<dbReference type="Gene3D" id="3.40.1190.20">
    <property type="match status" value="1"/>
</dbReference>
<keyword evidence="2 6" id="KW-0808">Transferase</keyword>
<comment type="pathway">
    <text evidence="6">Carbohydrate metabolism; D-tagatose 6-phosphate degradation; D-glyceraldehyde 3-phosphate and glycerone phosphate from D-tagatose 6-phosphate: step 1/2.</text>
</comment>
<comment type="similarity">
    <text evidence="6">Belongs to the carbohydrate kinase PfkB family. LacC subfamily.</text>
</comment>
<dbReference type="InterPro" id="IPR011611">
    <property type="entry name" value="PfkB_dom"/>
</dbReference>
<dbReference type="GO" id="GO:0005524">
    <property type="term" value="F:ATP binding"/>
    <property type="evidence" value="ECO:0007669"/>
    <property type="project" value="UniProtKB-KW"/>
</dbReference>
<keyword evidence="6" id="KW-0423">Lactose metabolism</keyword>
<dbReference type="AlphaFoldDB" id="A0AAE3KZK6"/>
<evidence type="ECO:0000313" key="9">
    <source>
        <dbReference type="Proteomes" id="UP001205748"/>
    </source>
</evidence>
<dbReference type="SUPFAM" id="SSF53613">
    <property type="entry name" value="Ribokinase-like"/>
    <property type="match status" value="1"/>
</dbReference>
<protein>
    <recommendedName>
        <fullName evidence="6">Tagatose-6-phosphate kinase</fullName>
        <ecNumber evidence="6">2.7.1.144</ecNumber>
    </recommendedName>
</protein>
<dbReference type="Proteomes" id="UP001205748">
    <property type="component" value="Unassembled WGS sequence"/>
</dbReference>
<dbReference type="RefSeq" id="WP_257529895.1">
    <property type="nucleotide sequence ID" value="NZ_JANKAS010000003.1"/>
</dbReference>
<evidence type="ECO:0000259" key="7">
    <source>
        <dbReference type="Pfam" id="PF00294"/>
    </source>
</evidence>
<dbReference type="PIRSF" id="PIRSF000535">
    <property type="entry name" value="1PFK/6PFK/LacC"/>
    <property type="match status" value="1"/>
</dbReference>
<name>A0AAE3KZK6_9FIRM</name>
<keyword evidence="3 6" id="KW-0547">Nucleotide-binding</keyword>
<sequence>MIYTVTLNTAIDRLIQIYGKLQRKHNNKTKLTTYDIGGKATHVSVALSMLGIDSIATGFIGGKAGRMMAEMMEEKGVQCEFIHQAGSETRESIILIDETNQGSFMITQPGFTILEDSLKRLKTYLDSQLKDEDIVVFAGSPPSGFHLSDYVDLLSIVKSKGAKLVVDSSGEYLREAIHVKPYLIKPNEFEFQEYVNKKLTSINDFKEALMEVKGKCDYWVVSLGKRGSISIDAEGNCIYAAAPKVQEVNETGAGDFFVGGLVAKIYEKASIEEMLRFASAVGTSKAKQCDTSSIDVGDLDRLQSLVKIERID</sequence>
<evidence type="ECO:0000313" key="8">
    <source>
        <dbReference type="EMBL" id="MCR1898427.1"/>
    </source>
</evidence>
<dbReference type="GO" id="GO:0044281">
    <property type="term" value="P:small molecule metabolic process"/>
    <property type="evidence" value="ECO:0007669"/>
    <property type="project" value="UniProtKB-ARBA"/>
</dbReference>
<dbReference type="PANTHER" id="PTHR46566">
    <property type="entry name" value="1-PHOSPHOFRUCTOKINASE-RELATED"/>
    <property type="match status" value="1"/>
</dbReference>
<evidence type="ECO:0000256" key="1">
    <source>
        <dbReference type="ARBA" id="ARBA00005380"/>
    </source>
</evidence>
<dbReference type="InterPro" id="IPR017583">
    <property type="entry name" value="Tagatose/fructose_Pkinase"/>
</dbReference>
<accession>A0AAE3KZK6</accession>
<keyword evidence="9" id="KW-1185">Reference proteome</keyword>
<organism evidence="8 9">
    <name type="scientific">Irregularibacter muris</name>
    <dbReference type="NCBI Taxonomy" id="1796619"/>
    <lineage>
        <taxon>Bacteria</taxon>
        <taxon>Bacillati</taxon>
        <taxon>Bacillota</taxon>
        <taxon>Clostridia</taxon>
        <taxon>Eubacteriales</taxon>
        <taxon>Eubacteriaceae</taxon>
        <taxon>Irregularibacter</taxon>
    </lineage>
</organism>
<evidence type="ECO:0000256" key="5">
    <source>
        <dbReference type="ARBA" id="ARBA00022840"/>
    </source>
</evidence>
<dbReference type="GO" id="GO:0008443">
    <property type="term" value="F:phosphofructokinase activity"/>
    <property type="evidence" value="ECO:0007669"/>
    <property type="project" value="TreeGrafter"/>
</dbReference>
<gene>
    <name evidence="8" type="ORF">NSA47_05410</name>
</gene>
<dbReference type="EMBL" id="JANKAS010000003">
    <property type="protein sequence ID" value="MCR1898427.1"/>
    <property type="molecule type" value="Genomic_DNA"/>
</dbReference>
<evidence type="ECO:0000256" key="2">
    <source>
        <dbReference type="ARBA" id="ARBA00022679"/>
    </source>
</evidence>
<keyword evidence="5 6" id="KW-0067">ATP-binding</keyword>
<comment type="similarity">
    <text evidence="1">Belongs to the carbohydrate kinase pfkB family.</text>
</comment>